<dbReference type="PANTHER" id="PTHR43825:SF4">
    <property type="entry name" value="PYRUVATE DEHYDROGENASE E1 COMPONENT"/>
    <property type="match status" value="1"/>
</dbReference>
<evidence type="ECO:0000313" key="12">
    <source>
        <dbReference type="Proteomes" id="UP000199399"/>
    </source>
</evidence>
<dbReference type="Gene3D" id="3.40.50.970">
    <property type="match status" value="2"/>
</dbReference>
<dbReference type="InterPro" id="IPR029061">
    <property type="entry name" value="THDP-binding"/>
</dbReference>
<evidence type="ECO:0000256" key="3">
    <source>
        <dbReference type="ARBA" id="ARBA00003157"/>
    </source>
</evidence>
<dbReference type="InterPro" id="IPR041621">
    <property type="entry name" value="PDH_E1_M"/>
</dbReference>
<reference evidence="12" key="1">
    <citation type="submission" date="2016-10" db="EMBL/GenBank/DDBJ databases">
        <authorList>
            <person name="Varghese N."/>
            <person name="Submissions S."/>
        </authorList>
    </citation>
    <scope>NUCLEOTIDE SEQUENCE [LARGE SCALE GENOMIC DNA]</scope>
    <source>
        <strain evidence="12">DSM 16477</strain>
    </source>
</reference>
<dbReference type="Pfam" id="PF22613">
    <property type="entry name" value="Transketolase_C_1"/>
    <property type="match status" value="1"/>
</dbReference>
<dbReference type="InterPro" id="IPR051157">
    <property type="entry name" value="PDH/Transketolase"/>
</dbReference>
<dbReference type="PIRSF" id="PIRSF000156">
    <property type="entry name" value="Pyruvate_dh_E1"/>
    <property type="match status" value="1"/>
</dbReference>
<keyword evidence="9" id="KW-0460">Magnesium</keyword>
<comment type="similarity">
    <text evidence="4">Belongs to the transketolase family.</text>
</comment>
<evidence type="ECO:0000256" key="6">
    <source>
        <dbReference type="ARBA" id="ARBA00023052"/>
    </source>
</evidence>
<comment type="cofactor">
    <cofactor evidence="1 9">
        <name>Mg(2+)</name>
        <dbReference type="ChEBI" id="CHEBI:18420"/>
    </cofactor>
</comment>
<comment type="catalytic activity">
    <reaction evidence="7 8">
        <text>N(6)-[(R)-lipoyl]-L-lysyl-[protein] + pyruvate + H(+) = N(6)-[(R)-S(8)-acetyldihydrolipoyl]-L-lysyl-[protein] + CO2</text>
        <dbReference type="Rhea" id="RHEA:19189"/>
        <dbReference type="Rhea" id="RHEA-COMP:10474"/>
        <dbReference type="Rhea" id="RHEA-COMP:10478"/>
        <dbReference type="ChEBI" id="CHEBI:15361"/>
        <dbReference type="ChEBI" id="CHEBI:15378"/>
        <dbReference type="ChEBI" id="CHEBI:16526"/>
        <dbReference type="ChEBI" id="CHEBI:83099"/>
        <dbReference type="ChEBI" id="CHEBI:83111"/>
        <dbReference type="EC" id="1.2.4.1"/>
    </reaction>
</comment>
<dbReference type="InterPro" id="IPR004660">
    <property type="entry name" value="PDH_E1"/>
</dbReference>
<evidence type="ECO:0000256" key="8">
    <source>
        <dbReference type="PIRNR" id="PIRNR000156"/>
    </source>
</evidence>
<organism evidence="11 12">
    <name type="scientific">Sulfitobacter delicatus</name>
    <dbReference type="NCBI Taxonomy" id="218672"/>
    <lineage>
        <taxon>Bacteria</taxon>
        <taxon>Pseudomonadati</taxon>
        <taxon>Pseudomonadota</taxon>
        <taxon>Alphaproteobacteria</taxon>
        <taxon>Rhodobacterales</taxon>
        <taxon>Roseobacteraceae</taxon>
        <taxon>Sulfitobacter</taxon>
    </lineage>
</organism>
<comment type="cofactor">
    <cofactor evidence="2 8">
        <name>thiamine diphosphate</name>
        <dbReference type="ChEBI" id="CHEBI:58937"/>
    </cofactor>
</comment>
<dbReference type="InterPro" id="IPR009014">
    <property type="entry name" value="Transketo_C/PFOR_II"/>
</dbReference>
<dbReference type="PANTHER" id="PTHR43825">
    <property type="entry name" value="PYRUVATE DEHYDROGENASE E1 COMPONENT"/>
    <property type="match status" value="1"/>
</dbReference>
<dbReference type="InterPro" id="IPR055152">
    <property type="entry name" value="Transketolase-like_C_2"/>
</dbReference>
<keyword evidence="12" id="KW-1185">Reference proteome</keyword>
<evidence type="ECO:0000256" key="9">
    <source>
        <dbReference type="PIRSR" id="PIRSR000156-1"/>
    </source>
</evidence>
<dbReference type="GO" id="GO:0046872">
    <property type="term" value="F:metal ion binding"/>
    <property type="evidence" value="ECO:0007669"/>
    <property type="project" value="UniProtKB-KW"/>
</dbReference>
<feature type="binding site" evidence="9">
    <location>
        <position position="196"/>
    </location>
    <ligand>
        <name>Mg(2+)</name>
        <dbReference type="ChEBI" id="CHEBI:18420"/>
    </ligand>
</feature>
<dbReference type="EC" id="1.2.4.1" evidence="8"/>
<dbReference type="EMBL" id="FNBP01000006">
    <property type="protein sequence ID" value="SDG31608.1"/>
    <property type="molecule type" value="Genomic_DNA"/>
</dbReference>
<evidence type="ECO:0000313" key="11">
    <source>
        <dbReference type="EMBL" id="SDG31608.1"/>
    </source>
</evidence>
<sequence length="832" mass="91789">MTFTPRLGRITCRRPDPGRFTGRALSRARDAFNFERPAMTALAPAQLKTIEQRLLWLSHWMIHNANHIRPKVDGIKVGGHQASSASMVSIMTALYFSALRPEDRVAVKPHASPIFHAMQYLMGHQTREKMENFRGFHGVQSYPSRTKDIDDVDFSTGSVGLGVAVTSFASLVQDYITAKSWGAEVDLGRMVALVGDAELDEGNIYEALQEGWKNDLRNTWWIIDYNRQSLDGVVREGLFKRIEQIFDAFGWDVVKVKYGALQRAAFDEPGGDKLRDWIDNCPNQLYSALTFMGGAVWRERLMEALGDQGDITALIDARSDEELAELMENLGGNCVQTMAETFDAIDHDRPVCFLAYTIKGWGTPIAGHKDNHGGLMNKSQMAEWQKHMGVAEGEEWEKFATVEDPDTLQAALDRVPFFAKGRRRYGDAALPVPQIDLSSDREISTQMAFGKILDDLSKGDSDLAARIVTMSPDVTGTTNLGPWVNRRKLFARKEQADTFINEKIPSTAKWEFTPKGQHIELGIAEMNLFLLLGAAGLSHSLFGKRVIPIGTVYDPFVARGLDALNYACYQDARFMIVGTPSGVTLAPEGGAHQSIGTPLIGMSQDGLASFEPAFADELAVIMQWAFDYLQRDGEGDPDERTWLRDETGGSVYLRLTTNPIEQPGKRVDEDFRQGAIDGAYWLRKPGPNCDVVIAYQGAVAPEAIKAAGRIAEGRRDVGVLAVTSADRLNAGWTAAQRARARGNAAAESHIEALLSELPRDCKLVTVIDGHPATLSWLGSVVGHQTVPLGVEHFGQTGTIADLYKHYGIDARSIVEKVQALTPGRRMLHRVAS</sequence>
<dbReference type="SMART" id="SM00861">
    <property type="entry name" value="Transket_pyr"/>
    <property type="match status" value="1"/>
</dbReference>
<evidence type="ECO:0000256" key="7">
    <source>
        <dbReference type="ARBA" id="ARBA00051231"/>
    </source>
</evidence>
<dbReference type="GO" id="GO:0004739">
    <property type="term" value="F:pyruvate dehydrogenase (acetyl-transferring) activity"/>
    <property type="evidence" value="ECO:0007669"/>
    <property type="project" value="UniProtKB-EC"/>
</dbReference>
<dbReference type="Pfam" id="PF00456">
    <property type="entry name" value="Transketolase_N"/>
    <property type="match status" value="1"/>
</dbReference>
<feature type="binding site" evidence="9">
    <location>
        <position position="228"/>
    </location>
    <ligand>
        <name>Mg(2+)</name>
        <dbReference type="ChEBI" id="CHEBI:18420"/>
    </ligand>
</feature>
<evidence type="ECO:0000256" key="1">
    <source>
        <dbReference type="ARBA" id="ARBA00001946"/>
    </source>
</evidence>
<dbReference type="AlphaFoldDB" id="A0A1G7T8K6"/>
<dbReference type="Proteomes" id="UP000199399">
    <property type="component" value="Unassembled WGS sequence"/>
</dbReference>
<dbReference type="Pfam" id="PF17831">
    <property type="entry name" value="PDH_E1_M"/>
    <property type="match status" value="1"/>
</dbReference>
<comment type="function">
    <text evidence="3 8">Component of the pyruvate dehydrogenase (PDH) complex, that catalyzes the overall conversion of pyruvate to acetyl-CoA and CO(2).</text>
</comment>
<keyword evidence="9" id="KW-0479">Metal-binding</keyword>
<evidence type="ECO:0000256" key="5">
    <source>
        <dbReference type="ARBA" id="ARBA00017172"/>
    </source>
</evidence>
<feature type="binding site" evidence="9">
    <location>
        <position position="226"/>
    </location>
    <ligand>
        <name>Mg(2+)</name>
        <dbReference type="ChEBI" id="CHEBI:18420"/>
    </ligand>
</feature>
<dbReference type="STRING" id="218672.SAMN04489759_106127"/>
<keyword evidence="8" id="KW-0560">Oxidoreductase</keyword>
<dbReference type="SUPFAM" id="SSF52518">
    <property type="entry name" value="Thiamin diphosphate-binding fold (THDP-binding)"/>
    <property type="match status" value="2"/>
</dbReference>
<dbReference type="InterPro" id="IPR005475">
    <property type="entry name" value="Transketolase-like_Pyr-bd"/>
</dbReference>
<evidence type="ECO:0000259" key="10">
    <source>
        <dbReference type="SMART" id="SM00861"/>
    </source>
</evidence>
<protein>
    <recommendedName>
        <fullName evidence="5 8">Pyruvate dehydrogenase E1 component</fullName>
        <ecNumber evidence="8">1.2.4.1</ecNumber>
    </recommendedName>
</protein>
<accession>A0A1G7T8K6</accession>
<evidence type="ECO:0000256" key="4">
    <source>
        <dbReference type="ARBA" id="ARBA00007131"/>
    </source>
</evidence>
<feature type="domain" description="Transketolase-like pyrimidine-binding" evidence="10">
    <location>
        <begin position="443"/>
        <end position="662"/>
    </location>
</feature>
<dbReference type="InterPro" id="IPR005474">
    <property type="entry name" value="Transketolase_N"/>
</dbReference>
<dbReference type="SUPFAM" id="SSF52922">
    <property type="entry name" value="TK C-terminal domain-like"/>
    <property type="match status" value="1"/>
</dbReference>
<dbReference type="Gene3D" id="3.40.50.920">
    <property type="match status" value="1"/>
</dbReference>
<gene>
    <name evidence="11" type="ORF">SAMN04489759_106127</name>
</gene>
<keyword evidence="8 11" id="KW-0670">Pyruvate</keyword>
<name>A0A1G7T8K6_9RHOB</name>
<proteinExistence type="inferred from homology"/>
<evidence type="ECO:0000256" key="2">
    <source>
        <dbReference type="ARBA" id="ARBA00001964"/>
    </source>
</evidence>
<keyword evidence="6 8" id="KW-0786">Thiamine pyrophosphate</keyword>